<dbReference type="InterPro" id="IPR006906">
    <property type="entry name" value="Timeless_N"/>
</dbReference>
<dbReference type="GO" id="GO:0031298">
    <property type="term" value="C:replication fork protection complex"/>
    <property type="evidence" value="ECO:0007669"/>
    <property type="project" value="TreeGrafter"/>
</dbReference>
<dbReference type="PANTHER" id="PTHR22940:SF4">
    <property type="entry name" value="PROTEIN TIMELESS HOMOLOG"/>
    <property type="match status" value="1"/>
</dbReference>
<dbReference type="Pfam" id="PF04821">
    <property type="entry name" value="TIMELESS"/>
    <property type="match status" value="1"/>
</dbReference>
<evidence type="ECO:0000256" key="1">
    <source>
        <dbReference type="ARBA" id="ARBA00004123"/>
    </source>
</evidence>
<reference evidence="7" key="2">
    <citation type="submission" date="2023-02" db="EMBL/GenBank/DDBJ databases">
        <authorList>
            <consortium name="DOE Joint Genome Institute"/>
            <person name="Mondo S.J."/>
            <person name="Chang Y."/>
            <person name="Wang Y."/>
            <person name="Ahrendt S."/>
            <person name="Andreopoulos W."/>
            <person name="Barry K."/>
            <person name="Beard J."/>
            <person name="Benny G.L."/>
            <person name="Blankenship S."/>
            <person name="Bonito G."/>
            <person name="Cuomo C."/>
            <person name="Desiro A."/>
            <person name="Gervers K.A."/>
            <person name="Hundley H."/>
            <person name="Kuo A."/>
            <person name="LaButti K."/>
            <person name="Lang B.F."/>
            <person name="Lipzen A."/>
            <person name="O'Donnell K."/>
            <person name="Pangilinan J."/>
            <person name="Reynolds N."/>
            <person name="Sandor L."/>
            <person name="Smith M.W."/>
            <person name="Tsang A."/>
            <person name="Grigoriev I.V."/>
            <person name="Stajich J.E."/>
            <person name="Spatafora J.W."/>
        </authorList>
    </citation>
    <scope>NUCLEOTIDE SEQUENCE</scope>
    <source>
        <strain evidence="7">RSA 2281</strain>
    </source>
</reference>
<comment type="caution">
    <text evidence="7">The sequence shown here is derived from an EMBL/GenBank/DDBJ whole genome shotgun (WGS) entry which is preliminary data.</text>
</comment>
<keyword evidence="2" id="KW-0236">DNA replication inhibitor</keyword>
<dbReference type="EMBL" id="JAIXMP010000013">
    <property type="protein sequence ID" value="KAI9263284.1"/>
    <property type="molecule type" value="Genomic_DNA"/>
</dbReference>
<dbReference type="GO" id="GO:0003677">
    <property type="term" value="F:DNA binding"/>
    <property type="evidence" value="ECO:0007669"/>
    <property type="project" value="TreeGrafter"/>
</dbReference>
<keyword evidence="8" id="KW-1185">Reference proteome</keyword>
<keyword evidence="4" id="KW-0131">Cell cycle</keyword>
<gene>
    <name evidence="7" type="ORF">BDA99DRAFT_559838</name>
</gene>
<evidence type="ECO:0000313" key="8">
    <source>
        <dbReference type="Proteomes" id="UP001209540"/>
    </source>
</evidence>
<evidence type="ECO:0000256" key="2">
    <source>
        <dbReference type="ARBA" id="ARBA00022880"/>
    </source>
</evidence>
<sequence>MDEEVNDVEQTNRNYILATCAALGGFEEKETSPGQIQKVYMLGDEALGCLKDLKRAIRAESQTPYKTFLPAIAEFNLLESDLIPIILLHAHESSDLAERFILACVELLVPMTWPIQYDNEEDLENYDPNLIDRYRRYKLALLAPRILEAITSLVTGPLSIPYRERSLHDQTVIRLILYFFRNITAIPDLEAKHNLSEETLRMVHLQQKTLLRFCETGIMDLLLAIASNSSEPDASEWNVIVLEILYNILRNVSPKDVFNGDVAQDNENDDMLSDKLANLLREESRAKRIKTKNQPTRHGRFGGSFAIKGWDGNTLVSHKPEAAYTDLSVLLNVNKKEDRRGKKRKEMDEINVRKTYVSSTALKNLKDMAQTFIDAAFNEFYISLIKDIERENPKIILKDYVPFFHTMRWFLEYFGYEKDAANRKKEEEQQKQQEKDDEFNNGELFIPSRSAITNESGGSGSGLVGLLPEEGQQQEEEQRFDYDQVASAMDIRAFIVCLRRMRTAIELKHWLHAQVAADNFRQLLVTVSAMAKAPQEEYREVAEYIQSNIYHEHSTLDLFTDLLKEYKNQSYGYLESAVKLTHVMLKLLEQYSQKNQVMFVRKKKTKSKKSNKSTAGEQEPGNAQEDIAKEGDHPMENESEHSEDDEDERERELAYREHIFTFQSFEKKYLTINIVQVYCVLLEHFETLSPETLHCITSLFHRIMVKRKVEDVFFKINVLELFNRINCAYPSLPKTNAMSELVQFIRYCTRQFFKKADEYPLLFIEVLFKNPKSRKGSRIQS</sequence>
<evidence type="ECO:0000256" key="3">
    <source>
        <dbReference type="ARBA" id="ARBA00023242"/>
    </source>
</evidence>
<dbReference type="AlphaFoldDB" id="A0AAD5K0N5"/>
<feature type="region of interest" description="Disordered" evidence="5">
    <location>
        <begin position="602"/>
        <end position="650"/>
    </location>
</feature>
<organism evidence="7 8">
    <name type="scientific">Phascolomyces articulosus</name>
    <dbReference type="NCBI Taxonomy" id="60185"/>
    <lineage>
        <taxon>Eukaryota</taxon>
        <taxon>Fungi</taxon>
        <taxon>Fungi incertae sedis</taxon>
        <taxon>Mucoromycota</taxon>
        <taxon>Mucoromycotina</taxon>
        <taxon>Mucoromycetes</taxon>
        <taxon>Mucorales</taxon>
        <taxon>Lichtheimiaceae</taxon>
        <taxon>Phascolomyces</taxon>
    </lineage>
</organism>
<name>A0AAD5K0N5_9FUNG</name>
<dbReference type="GO" id="GO:0043111">
    <property type="term" value="P:replication fork arrest"/>
    <property type="evidence" value="ECO:0007669"/>
    <property type="project" value="TreeGrafter"/>
</dbReference>
<proteinExistence type="predicted"/>
<keyword evidence="3" id="KW-0539">Nucleus</keyword>
<dbReference type="GO" id="GO:0006281">
    <property type="term" value="P:DNA repair"/>
    <property type="evidence" value="ECO:0007669"/>
    <property type="project" value="TreeGrafter"/>
</dbReference>
<reference evidence="7" key="1">
    <citation type="journal article" date="2022" name="IScience">
        <title>Evolution of zygomycete secretomes and the origins of terrestrial fungal ecologies.</title>
        <authorList>
            <person name="Chang Y."/>
            <person name="Wang Y."/>
            <person name="Mondo S."/>
            <person name="Ahrendt S."/>
            <person name="Andreopoulos W."/>
            <person name="Barry K."/>
            <person name="Beard J."/>
            <person name="Benny G.L."/>
            <person name="Blankenship S."/>
            <person name="Bonito G."/>
            <person name="Cuomo C."/>
            <person name="Desiro A."/>
            <person name="Gervers K.A."/>
            <person name="Hundley H."/>
            <person name="Kuo A."/>
            <person name="LaButti K."/>
            <person name="Lang B.F."/>
            <person name="Lipzen A."/>
            <person name="O'Donnell K."/>
            <person name="Pangilinan J."/>
            <person name="Reynolds N."/>
            <person name="Sandor L."/>
            <person name="Smith M.E."/>
            <person name="Tsang A."/>
            <person name="Grigoriev I.V."/>
            <person name="Stajich J.E."/>
            <person name="Spatafora J.W."/>
        </authorList>
    </citation>
    <scope>NUCLEOTIDE SEQUENCE</scope>
    <source>
        <strain evidence="7">RSA 2281</strain>
    </source>
</reference>
<evidence type="ECO:0000256" key="4">
    <source>
        <dbReference type="ARBA" id="ARBA00023306"/>
    </source>
</evidence>
<evidence type="ECO:0000313" key="7">
    <source>
        <dbReference type="EMBL" id="KAI9263284.1"/>
    </source>
</evidence>
<dbReference type="PANTHER" id="PTHR22940">
    <property type="entry name" value="TIMEOUT/TIMELESS-2"/>
    <property type="match status" value="1"/>
</dbReference>
<accession>A0AAD5K0N5</accession>
<dbReference type="Proteomes" id="UP001209540">
    <property type="component" value="Unassembled WGS sequence"/>
</dbReference>
<feature type="compositionally biased region" description="Basic and acidic residues" evidence="5">
    <location>
        <begin position="626"/>
        <end position="640"/>
    </location>
</feature>
<protein>
    <submittedName>
        <fullName evidence="7">Timeless protein-domain-containing protein</fullName>
    </submittedName>
</protein>
<feature type="compositionally biased region" description="Basic residues" evidence="5">
    <location>
        <begin position="602"/>
        <end position="611"/>
    </location>
</feature>
<dbReference type="GO" id="GO:0000076">
    <property type="term" value="P:DNA replication checkpoint signaling"/>
    <property type="evidence" value="ECO:0007669"/>
    <property type="project" value="TreeGrafter"/>
</dbReference>
<evidence type="ECO:0000259" key="6">
    <source>
        <dbReference type="Pfam" id="PF04821"/>
    </source>
</evidence>
<comment type="subcellular location">
    <subcellularLocation>
        <location evidence="1">Nucleus</location>
    </subcellularLocation>
</comment>
<evidence type="ECO:0000256" key="5">
    <source>
        <dbReference type="SAM" id="MobiDB-lite"/>
    </source>
</evidence>
<feature type="domain" description="Timeless N-terminal" evidence="6">
    <location>
        <begin position="39"/>
        <end position="306"/>
    </location>
</feature>
<dbReference type="InterPro" id="IPR044998">
    <property type="entry name" value="Timeless"/>
</dbReference>